<dbReference type="Proteomes" id="UP000434957">
    <property type="component" value="Unassembled WGS sequence"/>
</dbReference>
<keyword evidence="2" id="KW-1185">Reference proteome</keyword>
<dbReference type="EMBL" id="QXFT01005374">
    <property type="protein sequence ID" value="KAE9272934.1"/>
    <property type="molecule type" value="Genomic_DNA"/>
</dbReference>
<sequence>MCVLFSVNDTLQQRDFLTPAAMQPILSRLSRVRPSEDHGDQRYGAYTIDALQKALQRQRKQLRSLNTKSGLKSRNKRPGAIIRSRKPVLLIIGQRPGQAAGTWHCIARAWVGNQFVFIDSDRNHYFPKRVDLLKGFFSRIDHVYTIEDAS</sequence>
<evidence type="ECO:0000313" key="2">
    <source>
        <dbReference type="Proteomes" id="UP000434957"/>
    </source>
</evidence>
<accession>A0A6A4BH84</accession>
<comment type="caution">
    <text evidence="1">The sequence shown here is derived from an EMBL/GenBank/DDBJ whole genome shotgun (WGS) entry which is preliminary data.</text>
</comment>
<proteinExistence type="predicted"/>
<name>A0A6A4BH84_9STRA</name>
<dbReference type="AlphaFoldDB" id="A0A6A4BH84"/>
<protein>
    <submittedName>
        <fullName evidence="1">Uncharacterized protein</fullName>
    </submittedName>
</protein>
<reference evidence="1 2" key="1">
    <citation type="submission" date="2018-08" db="EMBL/GenBank/DDBJ databases">
        <title>Genomic investigation of the strawberry pathogen Phytophthora fragariae indicates pathogenicity is determined by transcriptional variation in three key races.</title>
        <authorList>
            <person name="Adams T.M."/>
            <person name="Armitage A.D."/>
            <person name="Sobczyk M.K."/>
            <person name="Bates H.J."/>
            <person name="Dunwell J.M."/>
            <person name="Nellist C.F."/>
            <person name="Harrison R.J."/>
        </authorList>
    </citation>
    <scope>NUCLEOTIDE SEQUENCE [LARGE SCALE GENOMIC DNA]</scope>
    <source>
        <strain evidence="1 2">SCRP333</strain>
    </source>
</reference>
<evidence type="ECO:0000313" key="1">
    <source>
        <dbReference type="EMBL" id="KAE9272934.1"/>
    </source>
</evidence>
<organism evidence="1 2">
    <name type="scientific">Phytophthora rubi</name>
    <dbReference type="NCBI Taxonomy" id="129364"/>
    <lineage>
        <taxon>Eukaryota</taxon>
        <taxon>Sar</taxon>
        <taxon>Stramenopiles</taxon>
        <taxon>Oomycota</taxon>
        <taxon>Peronosporomycetes</taxon>
        <taxon>Peronosporales</taxon>
        <taxon>Peronosporaceae</taxon>
        <taxon>Phytophthora</taxon>
    </lineage>
</organism>
<gene>
    <name evidence="1" type="ORF">PR003_g30052</name>
</gene>